<comment type="pathway">
    <text evidence="2">Mycotoxin biosynthesis.</text>
</comment>
<evidence type="ECO:0000256" key="3">
    <source>
        <dbReference type="ARBA" id="ARBA00010617"/>
    </source>
</evidence>
<protein>
    <submittedName>
        <fullName evidence="10">Uncharacterized protein</fullName>
    </submittedName>
</protein>
<dbReference type="Pfam" id="PF00067">
    <property type="entry name" value="p450"/>
    <property type="match status" value="1"/>
</dbReference>
<keyword evidence="11" id="KW-1185">Reference proteome</keyword>
<evidence type="ECO:0000256" key="5">
    <source>
        <dbReference type="ARBA" id="ARBA00023002"/>
    </source>
</evidence>
<dbReference type="SUPFAM" id="SSF48264">
    <property type="entry name" value="Cytochrome P450"/>
    <property type="match status" value="1"/>
</dbReference>
<dbReference type="AlphaFoldDB" id="A0A7U2FCZ0"/>
<evidence type="ECO:0000256" key="1">
    <source>
        <dbReference type="ARBA" id="ARBA00001971"/>
    </source>
</evidence>
<comment type="similarity">
    <text evidence="3 8">Belongs to the cytochrome P450 family.</text>
</comment>
<evidence type="ECO:0000256" key="2">
    <source>
        <dbReference type="ARBA" id="ARBA00004685"/>
    </source>
</evidence>
<dbReference type="CDD" id="cd11041">
    <property type="entry name" value="CYP503A1-like"/>
    <property type="match status" value="1"/>
</dbReference>
<keyword evidence="9" id="KW-0472">Membrane</keyword>
<keyword evidence="5 8" id="KW-0560">Oxidoreductase</keyword>
<dbReference type="GO" id="GO:0020037">
    <property type="term" value="F:heme binding"/>
    <property type="evidence" value="ECO:0007669"/>
    <property type="project" value="InterPro"/>
</dbReference>
<dbReference type="PRINTS" id="PR00465">
    <property type="entry name" value="EP450IV"/>
</dbReference>
<dbReference type="InterPro" id="IPR017972">
    <property type="entry name" value="Cyt_P450_CS"/>
</dbReference>
<dbReference type="PANTHER" id="PTHR46206:SF7">
    <property type="entry name" value="P450, PUTATIVE (EUROFUNG)-RELATED"/>
    <property type="match status" value="1"/>
</dbReference>
<proteinExistence type="inferred from homology"/>
<evidence type="ECO:0000313" key="10">
    <source>
        <dbReference type="EMBL" id="QRD03015.1"/>
    </source>
</evidence>
<keyword evidence="4 7" id="KW-0479">Metal-binding</keyword>
<feature type="binding site" description="axial binding residue" evidence="7">
    <location>
        <position position="477"/>
    </location>
    <ligand>
        <name>heme</name>
        <dbReference type="ChEBI" id="CHEBI:30413"/>
    </ligand>
    <ligandPart>
        <name>Fe</name>
        <dbReference type="ChEBI" id="CHEBI:18248"/>
    </ligandPart>
</feature>
<reference evidence="11" key="1">
    <citation type="journal article" date="2021" name="BMC Genomics">
        <title>Chromosome-level genome assembly and manually-curated proteome of model necrotroph Parastagonospora nodorum Sn15 reveals a genome-wide trove of candidate effector homologs, and redundancy of virulence-related functions within an accessory chromosome.</title>
        <authorList>
            <person name="Bertazzoni S."/>
            <person name="Jones D.A.B."/>
            <person name="Phan H.T."/>
            <person name="Tan K.-C."/>
            <person name="Hane J.K."/>
        </authorList>
    </citation>
    <scope>NUCLEOTIDE SEQUENCE [LARGE SCALE GENOMIC DNA]</scope>
    <source>
        <strain evidence="11">SN15 / ATCC MYA-4574 / FGSC 10173)</strain>
    </source>
</reference>
<dbReference type="PROSITE" id="PS00086">
    <property type="entry name" value="CYTOCHROME_P450"/>
    <property type="match status" value="1"/>
</dbReference>
<dbReference type="EMBL" id="CP069036">
    <property type="protein sequence ID" value="QRD03015.1"/>
    <property type="molecule type" value="Genomic_DNA"/>
</dbReference>
<feature type="transmembrane region" description="Helical" evidence="9">
    <location>
        <begin position="32"/>
        <end position="56"/>
    </location>
</feature>
<accession>A0A7U2FCZ0</accession>
<evidence type="ECO:0000256" key="6">
    <source>
        <dbReference type="ARBA" id="ARBA00023004"/>
    </source>
</evidence>
<dbReference type="Proteomes" id="UP000663193">
    <property type="component" value="Chromosome 14"/>
</dbReference>
<dbReference type="VEuPathDB" id="FungiDB:JI435_141980"/>
<evidence type="ECO:0000256" key="4">
    <source>
        <dbReference type="ARBA" id="ARBA00022723"/>
    </source>
</evidence>
<keyword evidence="6 7" id="KW-0408">Iron</keyword>
<dbReference type="GO" id="GO:0004497">
    <property type="term" value="F:monooxygenase activity"/>
    <property type="evidence" value="ECO:0007669"/>
    <property type="project" value="UniProtKB-KW"/>
</dbReference>
<keyword evidence="9" id="KW-1133">Transmembrane helix</keyword>
<dbReference type="Gene3D" id="1.10.630.10">
    <property type="entry name" value="Cytochrome P450"/>
    <property type="match status" value="1"/>
</dbReference>
<dbReference type="GO" id="GO:0016705">
    <property type="term" value="F:oxidoreductase activity, acting on paired donors, with incorporation or reduction of molecular oxygen"/>
    <property type="evidence" value="ECO:0007669"/>
    <property type="project" value="InterPro"/>
</dbReference>
<comment type="cofactor">
    <cofactor evidence="1 7">
        <name>heme</name>
        <dbReference type="ChEBI" id="CHEBI:30413"/>
    </cofactor>
</comment>
<organism evidence="10 11">
    <name type="scientific">Phaeosphaeria nodorum (strain SN15 / ATCC MYA-4574 / FGSC 10173)</name>
    <name type="common">Glume blotch fungus</name>
    <name type="synonym">Parastagonospora nodorum</name>
    <dbReference type="NCBI Taxonomy" id="321614"/>
    <lineage>
        <taxon>Eukaryota</taxon>
        <taxon>Fungi</taxon>
        <taxon>Dikarya</taxon>
        <taxon>Ascomycota</taxon>
        <taxon>Pezizomycotina</taxon>
        <taxon>Dothideomycetes</taxon>
        <taxon>Pleosporomycetidae</taxon>
        <taxon>Pleosporales</taxon>
        <taxon>Pleosporineae</taxon>
        <taxon>Phaeosphaeriaceae</taxon>
        <taxon>Parastagonospora</taxon>
    </lineage>
</organism>
<name>A0A7U2FCZ0_PHANO</name>
<keyword evidence="7 8" id="KW-0349">Heme</keyword>
<keyword evidence="9" id="KW-0812">Transmembrane</keyword>
<evidence type="ECO:0000256" key="9">
    <source>
        <dbReference type="SAM" id="Phobius"/>
    </source>
</evidence>
<dbReference type="InterPro" id="IPR002403">
    <property type="entry name" value="Cyt_P450_E_grp-IV"/>
</dbReference>
<dbReference type="OrthoDB" id="1844152at2759"/>
<evidence type="ECO:0000313" key="11">
    <source>
        <dbReference type="Proteomes" id="UP000663193"/>
    </source>
</evidence>
<gene>
    <name evidence="10" type="ORF">JI435_141980</name>
</gene>
<sequence>MADNLSTTVSSTFCNFNFNLCDPLLAIMGSEIYATLASSLPTIIIAGSIFFLITLLPTINYKLKLAKLPTFGEGQFEHFYQFAFQTYKDGYHKYKDSAWRVAAGDGDNHVVIPTKFLRELRQLPDDVLNMPQALAAQLETKYVGLDPDLKSMVHAVKSDLTPALARLNATIMDEVDVSINKYIPPAEDWTRINVYNSIAQIVAQVSGRVFVGPELCHEPEYLDAALNYTMEVINAHAAIKKMHPMLKSLFASRLPEVKKIRERERRAANFFEPLLRQRLYAEENDPTYKKPSDAMQWMMDRTERKNGSLDIAKVAKDQLQLSFAAVHTTTATGTNILYTLATTPEYIAPLREEIRTVLAKHDGVLTSTALGQLEKLDSYMKEVIRFYQMETGSFGRKVLKGITLSNGQYIPPGVVIEAPVNAIYQDSELWPDAHKFDGFRHYKLRHSGKGDATVQARNLFVTTNETNLMFGYGARACPGRFFAANEIKMIMARLILNFDIKMPDGLTERYQQFRLGRSSSPDPTKDLLIKRVQY</sequence>
<evidence type="ECO:0000256" key="8">
    <source>
        <dbReference type="RuleBase" id="RU000461"/>
    </source>
</evidence>
<dbReference type="InterPro" id="IPR036396">
    <property type="entry name" value="Cyt_P450_sf"/>
</dbReference>
<dbReference type="InterPro" id="IPR001128">
    <property type="entry name" value="Cyt_P450"/>
</dbReference>
<dbReference type="GO" id="GO:0005506">
    <property type="term" value="F:iron ion binding"/>
    <property type="evidence" value="ECO:0007669"/>
    <property type="project" value="InterPro"/>
</dbReference>
<keyword evidence="8" id="KW-0503">Monooxygenase</keyword>
<dbReference type="PANTHER" id="PTHR46206">
    <property type="entry name" value="CYTOCHROME P450"/>
    <property type="match status" value="1"/>
</dbReference>
<evidence type="ECO:0000256" key="7">
    <source>
        <dbReference type="PIRSR" id="PIRSR602403-1"/>
    </source>
</evidence>